<keyword evidence="2" id="KW-1185">Reference proteome</keyword>
<proteinExistence type="predicted"/>
<accession>A0A1G8AD62</accession>
<dbReference type="STRING" id="89065.SAMN05216605_10517"/>
<reference evidence="2" key="1">
    <citation type="submission" date="2016-10" db="EMBL/GenBank/DDBJ databases">
        <authorList>
            <person name="Varghese N."/>
            <person name="Submissions S."/>
        </authorList>
    </citation>
    <scope>NUCLEOTIDE SEQUENCE [LARGE SCALE GENOMIC DNA]</scope>
    <source>
        <strain evidence="2">ATCC 700689</strain>
    </source>
</reference>
<dbReference type="Proteomes" id="UP000182894">
    <property type="component" value="Unassembled WGS sequence"/>
</dbReference>
<dbReference type="OrthoDB" id="6823140at2"/>
<protein>
    <recommendedName>
        <fullName evidence="3">SSU ribosomal protein S2p (SAe)</fullName>
    </recommendedName>
</protein>
<evidence type="ECO:0000313" key="1">
    <source>
        <dbReference type="EMBL" id="SDH18904.1"/>
    </source>
</evidence>
<gene>
    <name evidence="1" type="ORF">SAMN05216605_10517</name>
</gene>
<name>A0A1G8AD62_9PSED</name>
<dbReference type="RefSeq" id="WP_074752555.1">
    <property type="nucleotide sequence ID" value="NZ_FNCO01000005.1"/>
</dbReference>
<evidence type="ECO:0000313" key="2">
    <source>
        <dbReference type="Proteomes" id="UP000182894"/>
    </source>
</evidence>
<organism evidence="1 2">
    <name type="scientific">Pseudomonas abietaniphila</name>
    <dbReference type="NCBI Taxonomy" id="89065"/>
    <lineage>
        <taxon>Bacteria</taxon>
        <taxon>Pseudomonadati</taxon>
        <taxon>Pseudomonadota</taxon>
        <taxon>Gammaproteobacteria</taxon>
        <taxon>Pseudomonadales</taxon>
        <taxon>Pseudomonadaceae</taxon>
        <taxon>Pseudomonas</taxon>
    </lineage>
</organism>
<dbReference type="AlphaFoldDB" id="A0A1G8AD62"/>
<dbReference type="EMBL" id="FNCO01000005">
    <property type="protein sequence ID" value="SDH18904.1"/>
    <property type="molecule type" value="Genomic_DNA"/>
</dbReference>
<sequence>MTTVGKPYIFINDQFQHYPTLKAQVGGGSKFDALNAHIRNIMVMPGQLIVVGDESMARVTPDEAELVRLAYGVHHDLSQNQARADGQVIKNYDLLQNVLNYGSLGIGSASSSWSKHLDGVQKTLEDIERLYQLALKRGTPIARQEFINQRRVLFTKLDTQLEGVARWGTGLHNRGSIKHMLGVSTKSYIHTQELRGYAQRIGKIAKASNLLKHGTAIGIGLNITSAGLEIKEACSMGREDMCTKAKYVEGAKLVVGVAGGYVAGGLGASAAYSVCVVVFGVPSGGLAVIGCGIVGGLVGGYAGGVGGEWLGGSAGDLLYEWRP</sequence>
<evidence type="ECO:0008006" key="3">
    <source>
        <dbReference type="Google" id="ProtNLM"/>
    </source>
</evidence>